<gene>
    <name evidence="3" type="ORF">EAY64_13030</name>
</gene>
<dbReference type="SUPFAM" id="SSF51735">
    <property type="entry name" value="NAD(P)-binding Rossmann-fold domains"/>
    <property type="match status" value="1"/>
</dbReference>
<dbReference type="EMBL" id="RFAR01000052">
    <property type="protein sequence ID" value="RMC95978.1"/>
    <property type="molecule type" value="Genomic_DNA"/>
</dbReference>
<dbReference type="InterPro" id="IPR002347">
    <property type="entry name" value="SDR_fam"/>
</dbReference>
<dbReference type="AlphaFoldDB" id="A0A454JGX4"/>
<keyword evidence="4" id="KW-1185">Reference proteome</keyword>
<dbReference type="GO" id="GO:0016491">
    <property type="term" value="F:oxidoreductase activity"/>
    <property type="evidence" value="ECO:0007669"/>
    <property type="project" value="UniProtKB-KW"/>
</dbReference>
<dbReference type="InterPro" id="IPR020904">
    <property type="entry name" value="Sc_DH/Rdtase_CS"/>
</dbReference>
<evidence type="ECO:0000256" key="1">
    <source>
        <dbReference type="ARBA" id="ARBA00006484"/>
    </source>
</evidence>
<keyword evidence="2" id="KW-0560">Oxidoreductase</keyword>
<dbReference type="PROSITE" id="PS00061">
    <property type="entry name" value="ADH_SHORT"/>
    <property type="match status" value="1"/>
</dbReference>
<accession>A0A454JGX4</accession>
<dbReference type="CDD" id="cd05233">
    <property type="entry name" value="SDR_c"/>
    <property type="match status" value="1"/>
</dbReference>
<protein>
    <submittedName>
        <fullName evidence="3">SDR family oxidoreductase</fullName>
    </submittedName>
</protein>
<dbReference type="Pfam" id="PF13561">
    <property type="entry name" value="adh_short_C2"/>
    <property type="match status" value="1"/>
</dbReference>
<reference evidence="3 4" key="1">
    <citation type="submission" date="2018-10" db="EMBL/GenBank/DDBJ databases">
        <title>Draft genome sequence of Aquitalea MWU14-2217 isolated from a wild cranberry bog in Provincetown, Massachusetts.</title>
        <authorList>
            <person name="Ebadzadsahrai G."/>
            <person name="Soby S."/>
        </authorList>
    </citation>
    <scope>NUCLEOTIDE SEQUENCE [LARGE SCALE GENOMIC DNA]</scope>
    <source>
        <strain evidence="3 4">MWU14-2217</strain>
    </source>
</reference>
<evidence type="ECO:0000256" key="2">
    <source>
        <dbReference type="ARBA" id="ARBA00023002"/>
    </source>
</evidence>
<proteinExistence type="inferred from homology"/>
<name>A0A454JGX4_9NEIS</name>
<comment type="caution">
    <text evidence="3">The sequence shown here is derived from an EMBL/GenBank/DDBJ whole genome shotgun (WGS) entry which is preliminary data.</text>
</comment>
<dbReference type="InterPro" id="IPR036291">
    <property type="entry name" value="NAD(P)-bd_dom_sf"/>
</dbReference>
<comment type="similarity">
    <text evidence="1">Belongs to the short-chain dehydrogenases/reductases (SDR) family.</text>
</comment>
<organism evidence="3 4">
    <name type="scientific">Aquitalea palustris</name>
    <dbReference type="NCBI Taxonomy" id="2480983"/>
    <lineage>
        <taxon>Bacteria</taxon>
        <taxon>Pseudomonadati</taxon>
        <taxon>Pseudomonadota</taxon>
        <taxon>Betaproteobacteria</taxon>
        <taxon>Neisseriales</taxon>
        <taxon>Chromobacteriaceae</taxon>
        <taxon>Aquitalea</taxon>
    </lineage>
</organism>
<dbReference type="PRINTS" id="PR00080">
    <property type="entry name" value="SDRFAMILY"/>
</dbReference>
<dbReference type="OrthoDB" id="20590at2"/>
<dbReference type="Proteomes" id="UP000274139">
    <property type="component" value="Unassembled WGS sequence"/>
</dbReference>
<dbReference type="PANTHER" id="PTHR43639:SF1">
    <property type="entry name" value="SHORT-CHAIN DEHYDROGENASE_REDUCTASE FAMILY PROTEIN"/>
    <property type="match status" value="1"/>
</dbReference>
<sequence length="248" mass="25503">MSQTLLITGASRGIGAATAVQAASAGWQVAVNYRQDEAAAQHVVAAIRAQGGEAQAFQADVSDEAQIIQLFAAVATRFGRIDGLVNNAGATAPMGRLDSFSAERIQHMLQLNVAGPMLCCREAVRRMSTRHGGRGGIIVNVSSAASRLGSAGEYVDYAASKGAIDTLTLGLAREVASEGIRVNAVRPGLIATGIHALSGEPGRVERLAPAVPMQRGGQPQEVAAAIVWLLSDAASFCTGSILDVSGGR</sequence>
<dbReference type="FunFam" id="3.40.50.720:FF:000084">
    <property type="entry name" value="Short-chain dehydrogenase reductase"/>
    <property type="match status" value="1"/>
</dbReference>
<dbReference type="PRINTS" id="PR00081">
    <property type="entry name" value="GDHRDH"/>
</dbReference>
<evidence type="ECO:0000313" key="3">
    <source>
        <dbReference type="EMBL" id="RMC95978.1"/>
    </source>
</evidence>
<dbReference type="Gene3D" id="3.40.50.720">
    <property type="entry name" value="NAD(P)-binding Rossmann-like Domain"/>
    <property type="match status" value="1"/>
</dbReference>
<evidence type="ECO:0000313" key="4">
    <source>
        <dbReference type="Proteomes" id="UP000274139"/>
    </source>
</evidence>
<dbReference type="PANTHER" id="PTHR43639">
    <property type="entry name" value="OXIDOREDUCTASE, SHORT-CHAIN DEHYDROGENASE/REDUCTASE FAMILY (AFU_ORTHOLOGUE AFUA_5G02870)"/>
    <property type="match status" value="1"/>
</dbReference>
<dbReference type="RefSeq" id="WP_103525182.1">
    <property type="nucleotide sequence ID" value="NZ_JAIZDC010000002.1"/>
</dbReference>